<accession>A0A097ANY7</accession>
<feature type="domain" description="PurM-like N-terminal" evidence="1">
    <location>
        <begin position="12"/>
        <end position="104"/>
    </location>
</feature>
<sequence length="243" mass="26271">MIERYRDLVIIYENDVAYVISCDSLGAIGNKEHDVLKVDEEIVGRTTVKVALSEALCVGAKPLVISDTLSVEMNPTGEKILRGIKSELEENGLLDIVFTGSTEENFPTSMTGIGITVIAKANVCDLKIKKVKAGLHVSLLGYPRVGSEVLSSNDVLTLKDYVKISNSKKIIEAIPVGSKGIKYEIGILEKISGLKVEANFPQHLDVLKSGGPSTCCLVVHSEEDTASIKRLTDKPLTYIGNLI</sequence>
<dbReference type="OrthoDB" id="9805740at2"/>
<keyword evidence="3" id="KW-1185">Reference proteome</keyword>
<dbReference type="STRING" id="2325.TKV_c03160"/>
<dbReference type="InterPro" id="IPR016188">
    <property type="entry name" value="PurM-like_N"/>
</dbReference>
<dbReference type="GO" id="GO:0016301">
    <property type="term" value="F:kinase activity"/>
    <property type="evidence" value="ECO:0007669"/>
    <property type="project" value="UniProtKB-KW"/>
</dbReference>
<dbReference type="EMBL" id="CP009170">
    <property type="protein sequence ID" value="AIS51521.1"/>
    <property type="molecule type" value="Genomic_DNA"/>
</dbReference>
<evidence type="ECO:0000313" key="3">
    <source>
        <dbReference type="Proteomes" id="UP000029669"/>
    </source>
</evidence>
<dbReference type="eggNOG" id="COG0611">
    <property type="taxonomic scope" value="Bacteria"/>
</dbReference>
<dbReference type="Pfam" id="PF00586">
    <property type="entry name" value="AIRS"/>
    <property type="match status" value="1"/>
</dbReference>
<dbReference type="KEGG" id="tki:TKV_c03160"/>
<keyword evidence="2" id="KW-0418">Kinase</keyword>
<evidence type="ECO:0000313" key="2">
    <source>
        <dbReference type="EMBL" id="AIS51521.1"/>
    </source>
</evidence>
<dbReference type="RefSeq" id="WP_049684484.1">
    <property type="nucleotide sequence ID" value="NZ_CP009170.1"/>
</dbReference>
<reference evidence="3" key="1">
    <citation type="journal article" date="2015" name="Genome Announc.">
        <title>Whole-Genome Sequences of 80 Environmental and Clinical Isolates of Burkholderia pseudomallei.</title>
        <authorList>
            <person name="Johnson S.L."/>
            <person name="Baker A.L."/>
            <person name="Chain P.S."/>
            <person name="Currie B.J."/>
            <person name="Daligault H.E."/>
            <person name="Davenport K.W."/>
            <person name="Davis C.B."/>
            <person name="Inglis T.J."/>
            <person name="Kaestli M."/>
            <person name="Koren S."/>
            <person name="Mayo M."/>
            <person name="Merritt A.J."/>
            <person name="Price E.P."/>
            <person name="Sarovich D.S."/>
            <person name="Warner J."/>
            <person name="Rosovitz M.J."/>
        </authorList>
    </citation>
    <scope>NUCLEOTIDE SEQUENCE [LARGE SCALE GENOMIC DNA]</scope>
    <source>
        <strain evidence="3">DSM 2030</strain>
    </source>
</reference>
<protein>
    <submittedName>
        <fullName evidence="2">Alpha-ribazole kinase</fullName>
        <ecNumber evidence="2">2.7.1.-</ecNumber>
    </submittedName>
</protein>
<dbReference type="Proteomes" id="UP000029669">
    <property type="component" value="Chromosome"/>
</dbReference>
<dbReference type="EC" id="2.7.1.-" evidence="2"/>
<dbReference type="Gene3D" id="3.30.1330.10">
    <property type="entry name" value="PurM-like, N-terminal domain"/>
    <property type="match status" value="1"/>
</dbReference>
<keyword evidence="2" id="KW-0808">Transferase</keyword>
<evidence type="ECO:0000259" key="1">
    <source>
        <dbReference type="Pfam" id="PF00586"/>
    </source>
</evidence>
<dbReference type="AlphaFoldDB" id="A0A097ANY7"/>
<dbReference type="SUPFAM" id="SSF55326">
    <property type="entry name" value="PurM N-terminal domain-like"/>
    <property type="match status" value="1"/>
</dbReference>
<gene>
    <name evidence="2" type="ORF">TKV_c03160</name>
</gene>
<dbReference type="HOGENOM" id="CLU_076350_0_0_9"/>
<dbReference type="InterPro" id="IPR036921">
    <property type="entry name" value="PurM-like_N_sf"/>
</dbReference>
<organism evidence="2 3">
    <name type="scientific">Thermoanaerobacter kivui</name>
    <name type="common">Acetogenium kivui</name>
    <dbReference type="NCBI Taxonomy" id="2325"/>
    <lineage>
        <taxon>Bacteria</taxon>
        <taxon>Bacillati</taxon>
        <taxon>Bacillota</taxon>
        <taxon>Clostridia</taxon>
        <taxon>Thermoanaerobacterales</taxon>
        <taxon>Thermoanaerobacteraceae</taxon>
        <taxon>Thermoanaerobacter</taxon>
    </lineage>
</organism>
<name>A0A097ANY7_THEKI</name>
<proteinExistence type="predicted"/>